<sequence length="158" mass="18586">MTEKAQPGNVFLRSQARILLKQRYILFLGDSVQRGMYKDLVALVHDGHLMGDAEKRAKGEQCYRGDYCLNISELTNQTNFTEVREYRGYAPLTHEERTLFGQRNWNWSNSILIRFGFITRGSGCLFSALDLKEKNLYWGEKMKIFKKKIFFNFCFFIV</sequence>
<organism evidence="2">
    <name type="scientific">Oikopleura dioica</name>
    <name type="common">Tunicate</name>
    <dbReference type="NCBI Taxonomy" id="34765"/>
    <lineage>
        <taxon>Eukaryota</taxon>
        <taxon>Metazoa</taxon>
        <taxon>Chordata</taxon>
        <taxon>Tunicata</taxon>
        <taxon>Appendicularia</taxon>
        <taxon>Copelata</taxon>
        <taxon>Oikopleuridae</taxon>
        <taxon>Oikopleura</taxon>
    </lineage>
</organism>
<name>E4Y871_OIKDI</name>
<dbReference type="Proteomes" id="UP000011014">
    <property type="component" value="Unassembled WGS sequence"/>
</dbReference>
<comment type="similarity">
    <text evidence="1">Belongs to the PC-esterase family.</text>
</comment>
<accession>E4Y871</accession>
<dbReference type="PANTHER" id="PTHR14469">
    <property type="entry name" value="SARCOMA ANTIGEN NY-SAR-23"/>
    <property type="match status" value="1"/>
</dbReference>
<gene>
    <name evidence="2" type="ORF">GSOID_T00029035001</name>
</gene>
<proteinExistence type="inferred from homology"/>
<evidence type="ECO:0000313" key="2">
    <source>
        <dbReference type="EMBL" id="CBY31821.1"/>
    </source>
</evidence>
<dbReference type="PANTHER" id="PTHR14469:SF0">
    <property type="entry name" value="FAMILY WITH SEQUENCE SIMILARITY 113"/>
    <property type="match status" value="1"/>
</dbReference>
<dbReference type="EMBL" id="FN654318">
    <property type="protein sequence ID" value="CBY31821.1"/>
    <property type="molecule type" value="Genomic_DNA"/>
</dbReference>
<dbReference type="AlphaFoldDB" id="E4Y871"/>
<protein>
    <submittedName>
        <fullName evidence="2">Uncharacterized protein</fullName>
    </submittedName>
</protein>
<reference evidence="2" key="1">
    <citation type="journal article" date="2010" name="Science">
        <title>Plasticity of animal genome architecture unmasked by rapid evolution of a pelagic tunicate.</title>
        <authorList>
            <person name="Denoeud F."/>
            <person name="Henriet S."/>
            <person name="Mungpakdee S."/>
            <person name="Aury J.M."/>
            <person name="Da Silva C."/>
            <person name="Brinkmann H."/>
            <person name="Mikhaleva J."/>
            <person name="Olsen L.C."/>
            <person name="Jubin C."/>
            <person name="Canestro C."/>
            <person name="Bouquet J.M."/>
            <person name="Danks G."/>
            <person name="Poulain J."/>
            <person name="Campsteijn C."/>
            <person name="Adamski M."/>
            <person name="Cross I."/>
            <person name="Yadetie F."/>
            <person name="Muffato M."/>
            <person name="Louis A."/>
            <person name="Butcher S."/>
            <person name="Tsagkogeorga G."/>
            <person name="Konrad A."/>
            <person name="Singh S."/>
            <person name="Jensen M.F."/>
            <person name="Cong E.H."/>
            <person name="Eikeseth-Otteraa H."/>
            <person name="Noel B."/>
            <person name="Anthouard V."/>
            <person name="Porcel B.M."/>
            <person name="Kachouri-Lafond R."/>
            <person name="Nishino A."/>
            <person name="Ugolini M."/>
            <person name="Chourrout P."/>
            <person name="Nishida H."/>
            <person name="Aasland R."/>
            <person name="Huzurbazar S."/>
            <person name="Westhof E."/>
            <person name="Delsuc F."/>
            <person name="Lehrach H."/>
            <person name="Reinhardt R."/>
            <person name="Weissenbach J."/>
            <person name="Roy S.W."/>
            <person name="Artiguenave F."/>
            <person name="Postlethwait J.H."/>
            <person name="Manak J.R."/>
            <person name="Thompson E.M."/>
            <person name="Jaillon O."/>
            <person name="Du Pasquier L."/>
            <person name="Boudinot P."/>
            <person name="Liberles D.A."/>
            <person name="Volff J.N."/>
            <person name="Philippe H."/>
            <person name="Lenhard B."/>
            <person name="Roest Crollius H."/>
            <person name="Wincker P."/>
            <person name="Chourrout D."/>
        </authorList>
    </citation>
    <scope>NUCLEOTIDE SEQUENCE [LARGE SCALE GENOMIC DNA]</scope>
</reference>
<evidence type="ECO:0000256" key="1">
    <source>
        <dbReference type="ARBA" id="ARBA00037957"/>
    </source>
</evidence>